<evidence type="ECO:0000313" key="1">
    <source>
        <dbReference type="EMBL" id="CAK1550830.1"/>
    </source>
</evidence>
<evidence type="ECO:0000313" key="2">
    <source>
        <dbReference type="Proteomes" id="UP001497472"/>
    </source>
</evidence>
<reference evidence="1 2" key="1">
    <citation type="submission" date="2023-11" db="EMBL/GenBank/DDBJ databases">
        <authorList>
            <person name="Okamura Y."/>
        </authorList>
    </citation>
    <scope>NUCLEOTIDE SEQUENCE [LARGE SCALE GENOMIC DNA]</scope>
</reference>
<gene>
    <name evidence="1" type="ORF">LNINA_LOCUS10022</name>
</gene>
<organism evidence="1 2">
    <name type="scientific">Leptosia nina</name>
    <dbReference type="NCBI Taxonomy" id="320188"/>
    <lineage>
        <taxon>Eukaryota</taxon>
        <taxon>Metazoa</taxon>
        <taxon>Ecdysozoa</taxon>
        <taxon>Arthropoda</taxon>
        <taxon>Hexapoda</taxon>
        <taxon>Insecta</taxon>
        <taxon>Pterygota</taxon>
        <taxon>Neoptera</taxon>
        <taxon>Endopterygota</taxon>
        <taxon>Lepidoptera</taxon>
        <taxon>Glossata</taxon>
        <taxon>Ditrysia</taxon>
        <taxon>Papilionoidea</taxon>
        <taxon>Pieridae</taxon>
        <taxon>Pierinae</taxon>
        <taxon>Leptosia</taxon>
    </lineage>
</organism>
<name>A0AAV1JQB9_9NEOP</name>
<sequence>MQFGSIARVGSVRLACGYAEPISRTITPFGLCRAFGHSVRTMHRGDRVNVEQRPALPRLVDGSVQYAAFNVH</sequence>
<dbReference type="Proteomes" id="UP001497472">
    <property type="component" value="Unassembled WGS sequence"/>
</dbReference>
<dbReference type="AlphaFoldDB" id="A0AAV1JQB9"/>
<proteinExistence type="predicted"/>
<comment type="caution">
    <text evidence="1">The sequence shown here is derived from an EMBL/GenBank/DDBJ whole genome shotgun (WGS) entry which is preliminary data.</text>
</comment>
<protein>
    <submittedName>
        <fullName evidence="1">Uncharacterized protein</fullName>
    </submittedName>
</protein>
<keyword evidence="2" id="KW-1185">Reference proteome</keyword>
<accession>A0AAV1JQB9</accession>
<dbReference type="EMBL" id="CAVLEF010000096">
    <property type="protein sequence ID" value="CAK1550830.1"/>
    <property type="molecule type" value="Genomic_DNA"/>
</dbReference>